<dbReference type="GO" id="GO:0046491">
    <property type="term" value="P:L-methylmalonyl-CoA metabolic process"/>
    <property type="evidence" value="ECO:0007669"/>
    <property type="project" value="TreeGrafter"/>
</dbReference>
<accession>A0A1I5TB96</accession>
<dbReference type="RefSeq" id="WP_075023918.1">
    <property type="nucleotide sequence ID" value="NZ_FOVH01000017.1"/>
</dbReference>
<dbReference type="GO" id="GO:0004493">
    <property type="term" value="F:methylmalonyl-CoA epimerase activity"/>
    <property type="evidence" value="ECO:0007669"/>
    <property type="project" value="TreeGrafter"/>
</dbReference>
<dbReference type="AlphaFoldDB" id="A0A1I5TB96"/>
<evidence type="ECO:0000313" key="3">
    <source>
        <dbReference type="EMBL" id="SFP80323.1"/>
    </source>
</evidence>
<dbReference type="GO" id="GO:0046872">
    <property type="term" value="F:metal ion binding"/>
    <property type="evidence" value="ECO:0007669"/>
    <property type="project" value="UniProtKB-KW"/>
</dbReference>
<keyword evidence="1" id="KW-0479">Metal-binding</keyword>
<sequence>MRTLHPAYRVTDLSASLDFYTALGYELVGSVDVGGGATLTMLKLPDDEVVTLELVHRPADGPVDLGTGFSHLPIQVDNLAATVEALSQAGLSPGPVELPGGPDGPRISWLTDPDGYRIELVQWPPGHPYGLTAADFV</sequence>
<proteinExistence type="predicted"/>
<dbReference type="InterPro" id="IPR037523">
    <property type="entry name" value="VOC_core"/>
</dbReference>
<reference evidence="3 4" key="1">
    <citation type="submission" date="2016-10" db="EMBL/GenBank/DDBJ databases">
        <authorList>
            <person name="de Groot N.N."/>
        </authorList>
    </citation>
    <scope>NUCLEOTIDE SEQUENCE [LARGE SCALE GENOMIC DNA]</scope>
    <source>
        <strain evidence="3 4">DSM 43067</strain>
    </source>
</reference>
<name>A0A1I5TB96_9ACTN</name>
<gene>
    <name evidence="3" type="ORF">SAMN04489713_117223</name>
</gene>
<keyword evidence="3" id="KW-0456">Lyase</keyword>
<feature type="domain" description="VOC" evidence="2">
    <location>
        <begin position="2"/>
        <end position="123"/>
    </location>
</feature>
<dbReference type="InParanoid" id="A0A1I5TB96"/>
<dbReference type="Pfam" id="PF00903">
    <property type="entry name" value="Glyoxalase"/>
    <property type="match status" value="1"/>
</dbReference>
<protein>
    <submittedName>
        <fullName evidence="3">Lactoylglutathione lyase</fullName>
    </submittedName>
</protein>
<keyword evidence="4" id="KW-1185">Reference proteome</keyword>
<dbReference type="GO" id="GO:0016829">
    <property type="term" value="F:lyase activity"/>
    <property type="evidence" value="ECO:0007669"/>
    <property type="project" value="UniProtKB-KW"/>
</dbReference>
<evidence type="ECO:0000256" key="1">
    <source>
        <dbReference type="ARBA" id="ARBA00022723"/>
    </source>
</evidence>
<dbReference type="PROSITE" id="PS51819">
    <property type="entry name" value="VOC"/>
    <property type="match status" value="1"/>
</dbReference>
<dbReference type="InterPro" id="IPR004360">
    <property type="entry name" value="Glyas_Fos-R_dOase_dom"/>
</dbReference>
<evidence type="ECO:0000313" key="4">
    <source>
        <dbReference type="Proteomes" id="UP000183413"/>
    </source>
</evidence>
<dbReference type="PANTHER" id="PTHR43048:SF3">
    <property type="entry name" value="METHYLMALONYL-COA EPIMERASE, MITOCHONDRIAL"/>
    <property type="match status" value="1"/>
</dbReference>
<dbReference type="Gene3D" id="3.10.180.10">
    <property type="entry name" value="2,3-Dihydroxybiphenyl 1,2-Dioxygenase, domain 1"/>
    <property type="match status" value="1"/>
</dbReference>
<dbReference type="InterPro" id="IPR051785">
    <property type="entry name" value="MMCE/EMCE_epimerase"/>
</dbReference>
<dbReference type="SUPFAM" id="SSF54593">
    <property type="entry name" value="Glyoxalase/Bleomycin resistance protein/Dihydroxybiphenyl dioxygenase"/>
    <property type="match status" value="1"/>
</dbReference>
<evidence type="ECO:0000259" key="2">
    <source>
        <dbReference type="PROSITE" id="PS51819"/>
    </source>
</evidence>
<dbReference type="EMBL" id="FOVH01000017">
    <property type="protein sequence ID" value="SFP80323.1"/>
    <property type="molecule type" value="Genomic_DNA"/>
</dbReference>
<organism evidence="3 4">
    <name type="scientific">Actinomadura madurae</name>
    <dbReference type="NCBI Taxonomy" id="1993"/>
    <lineage>
        <taxon>Bacteria</taxon>
        <taxon>Bacillati</taxon>
        <taxon>Actinomycetota</taxon>
        <taxon>Actinomycetes</taxon>
        <taxon>Streptosporangiales</taxon>
        <taxon>Thermomonosporaceae</taxon>
        <taxon>Actinomadura</taxon>
    </lineage>
</organism>
<dbReference type="InterPro" id="IPR029068">
    <property type="entry name" value="Glyas_Bleomycin-R_OHBP_Dase"/>
</dbReference>
<dbReference type="STRING" id="1993.SAMN04489713_117223"/>
<dbReference type="Proteomes" id="UP000183413">
    <property type="component" value="Unassembled WGS sequence"/>
</dbReference>
<dbReference type="PANTHER" id="PTHR43048">
    <property type="entry name" value="METHYLMALONYL-COA EPIMERASE"/>
    <property type="match status" value="1"/>
</dbReference>